<dbReference type="InterPro" id="IPR016064">
    <property type="entry name" value="NAD/diacylglycerol_kinase_sf"/>
</dbReference>
<accession>A0A1B2A7J7</accession>
<evidence type="ECO:0000256" key="7">
    <source>
        <dbReference type="ARBA" id="ARBA00023209"/>
    </source>
</evidence>
<name>A0A1B2A7J7_LATCU</name>
<dbReference type="GeneID" id="49610152"/>
<comment type="similarity">
    <text evidence="2">Belongs to the diacylglycerol/lipid kinase family.</text>
</comment>
<dbReference type="Pfam" id="PF00781">
    <property type="entry name" value="DAGK_cat"/>
    <property type="match status" value="1"/>
</dbReference>
<dbReference type="NCBIfam" id="TIGR00147">
    <property type="entry name" value="YegS/Rv2252/BmrU family lipid kinase"/>
    <property type="match status" value="1"/>
</dbReference>
<dbReference type="GO" id="GO:0008654">
    <property type="term" value="P:phospholipid biosynthetic process"/>
    <property type="evidence" value="ECO:0007669"/>
    <property type="project" value="UniProtKB-KW"/>
</dbReference>
<dbReference type="SUPFAM" id="SSF111331">
    <property type="entry name" value="NAD kinase/diacylglycerol kinase-like"/>
    <property type="match status" value="1"/>
</dbReference>
<dbReference type="Pfam" id="PF19279">
    <property type="entry name" value="YegS_C"/>
    <property type="match status" value="1"/>
</dbReference>
<evidence type="ECO:0000256" key="6">
    <source>
        <dbReference type="ARBA" id="ARBA00022840"/>
    </source>
</evidence>
<keyword evidence="7" id="KW-0594">Phospholipid biosynthesis</keyword>
<comment type="cofactor">
    <cofactor evidence="1">
        <name>Mg(2+)</name>
        <dbReference type="ChEBI" id="CHEBI:18420"/>
    </cofactor>
</comment>
<dbReference type="Gene3D" id="2.60.200.40">
    <property type="match status" value="1"/>
</dbReference>
<dbReference type="Proteomes" id="UP001215533">
    <property type="component" value="Chromosome"/>
</dbReference>
<dbReference type="RefSeq" id="WP_054644295.1">
    <property type="nucleotide sequence ID" value="NZ_BJOQ01000009.1"/>
</dbReference>
<evidence type="ECO:0000256" key="8">
    <source>
        <dbReference type="ARBA" id="ARBA00023264"/>
    </source>
</evidence>
<dbReference type="InterPro" id="IPR001206">
    <property type="entry name" value="Diacylglycerol_kinase_cat_dom"/>
</dbReference>
<protein>
    <submittedName>
        <fullName evidence="9">Diacylglycerol kinase family lipid kinase</fullName>
    </submittedName>
</protein>
<evidence type="ECO:0000256" key="4">
    <source>
        <dbReference type="ARBA" id="ARBA00022741"/>
    </source>
</evidence>
<evidence type="ECO:0000256" key="1">
    <source>
        <dbReference type="ARBA" id="ARBA00001946"/>
    </source>
</evidence>
<evidence type="ECO:0000256" key="2">
    <source>
        <dbReference type="ARBA" id="ARBA00005983"/>
    </source>
</evidence>
<dbReference type="SMART" id="SM00046">
    <property type="entry name" value="DAGKc"/>
    <property type="match status" value="1"/>
</dbReference>
<dbReference type="InterPro" id="IPR005218">
    <property type="entry name" value="Diacylglycerol/lipid_kinase"/>
</dbReference>
<keyword evidence="8" id="KW-1208">Phospholipid metabolism</keyword>
<keyword evidence="3" id="KW-0808">Transferase</keyword>
<dbReference type="GO" id="GO:0016301">
    <property type="term" value="F:kinase activity"/>
    <property type="evidence" value="ECO:0007669"/>
    <property type="project" value="UniProtKB-KW"/>
</dbReference>
<dbReference type="InterPro" id="IPR017438">
    <property type="entry name" value="ATP-NAD_kinase_N"/>
</dbReference>
<dbReference type="EMBL" id="CP117683">
    <property type="protein sequence ID" value="WDC92289.1"/>
    <property type="molecule type" value="Genomic_DNA"/>
</dbReference>
<evidence type="ECO:0000256" key="3">
    <source>
        <dbReference type="ARBA" id="ARBA00022679"/>
    </source>
</evidence>
<dbReference type="Gene3D" id="3.40.50.10330">
    <property type="entry name" value="Probable inorganic polyphosphate/atp-NAD kinase, domain 1"/>
    <property type="match status" value="1"/>
</dbReference>
<organism evidence="9 10">
    <name type="scientific">Latilactobacillus curvatus</name>
    <name type="common">Lactobacillus curvatus</name>
    <dbReference type="NCBI Taxonomy" id="28038"/>
    <lineage>
        <taxon>Bacteria</taxon>
        <taxon>Bacillati</taxon>
        <taxon>Bacillota</taxon>
        <taxon>Bacilli</taxon>
        <taxon>Lactobacillales</taxon>
        <taxon>Lactobacillaceae</taxon>
        <taxon>Latilactobacillus</taxon>
    </lineage>
</organism>
<sequence>MPSNPHFYIILNQVAGTGQAASIWPKIETQLKQKQIHYDLQLSHYAGHTTQLAFQFAKFKYTDQILLIIGGDGTLNQAINGLQNAQRGDIPIAYIPCGSGNDFARGVGISRDPLTALEQILSATMPTAIDLGYYHDTTKNDHGYFVNNVGIGFDANVVSTTNHSNHKRLLNRLHLGSLAYISSLVKVFMHQDAFEVTVTADHQNHYFKRGFLVTTTNHPYFGGGVPIMPSATVDNHQLDLIVIEKLNPFFFCYLFVMMLFGRHTRYQAVHHFEGTNLAIQTKTLEFGQMDGEELGSRTFDIHYSLKSQAFWLKKQA</sequence>
<evidence type="ECO:0000313" key="9">
    <source>
        <dbReference type="EMBL" id="WDC92289.1"/>
    </source>
</evidence>
<reference evidence="9" key="1">
    <citation type="submission" date="2023-02" db="EMBL/GenBank/DDBJ databases">
        <title>Complete genome sequence of Lactobacillus curvatus CACC879 isolated from Pig feces.</title>
        <authorList>
            <person name="Park S."/>
            <person name="Park M.A."/>
            <person name="Kim D.-H."/>
            <person name="Kim Y."/>
        </authorList>
    </citation>
    <scope>NUCLEOTIDE SEQUENCE</scope>
    <source>
        <strain evidence="9">CACC879</strain>
    </source>
</reference>
<dbReference type="AlphaFoldDB" id="A0A1B2A7J7"/>
<gene>
    <name evidence="9" type="ORF">PSR33_01715</name>
</gene>
<dbReference type="InterPro" id="IPR045540">
    <property type="entry name" value="YegS/DAGK_C"/>
</dbReference>
<dbReference type="PANTHER" id="PTHR12358:SF54">
    <property type="entry name" value="SPHINGOSINE KINASE RELATED PROTEIN"/>
    <property type="match status" value="1"/>
</dbReference>
<evidence type="ECO:0000313" key="10">
    <source>
        <dbReference type="Proteomes" id="UP001215533"/>
    </source>
</evidence>
<keyword evidence="5 9" id="KW-0418">Kinase</keyword>
<proteinExistence type="inferred from homology"/>
<evidence type="ECO:0000256" key="5">
    <source>
        <dbReference type="ARBA" id="ARBA00022777"/>
    </source>
</evidence>
<dbReference type="PROSITE" id="PS50146">
    <property type="entry name" value="DAGK"/>
    <property type="match status" value="1"/>
</dbReference>
<keyword evidence="7" id="KW-0443">Lipid metabolism</keyword>
<keyword evidence="4" id="KW-0547">Nucleotide-binding</keyword>
<dbReference type="PANTHER" id="PTHR12358">
    <property type="entry name" value="SPHINGOSINE KINASE"/>
    <property type="match status" value="1"/>
</dbReference>
<keyword evidence="7" id="KW-0444">Lipid biosynthesis</keyword>
<dbReference type="GO" id="GO:0005524">
    <property type="term" value="F:ATP binding"/>
    <property type="evidence" value="ECO:0007669"/>
    <property type="project" value="UniProtKB-KW"/>
</dbReference>
<keyword evidence="6" id="KW-0067">ATP-binding</keyword>
<dbReference type="InterPro" id="IPR050187">
    <property type="entry name" value="Lipid_Phosphate_FormReg"/>
</dbReference>
<dbReference type="OrthoDB" id="9786026at2"/>